<proteinExistence type="predicted"/>
<protein>
    <submittedName>
        <fullName evidence="6">Tetratricopeptide repeat protein</fullName>
    </submittedName>
</protein>
<dbReference type="Pfam" id="PF13181">
    <property type="entry name" value="TPR_8"/>
    <property type="match status" value="1"/>
</dbReference>
<feature type="domain" description="Restriction endonuclease type IV Mrr" evidence="5">
    <location>
        <begin position="392"/>
        <end position="448"/>
    </location>
</feature>
<dbReference type="GO" id="GO:0004519">
    <property type="term" value="F:endonuclease activity"/>
    <property type="evidence" value="ECO:0007669"/>
    <property type="project" value="InterPro"/>
</dbReference>
<sequence>MSTVIILTVILGSIVFFLMLFILKSVLSPKKISKIQKDLKSGKYSSAIKGAKSIIAKNPRDSEARYLLGKAYLADKKPELAFMEFKTLNKTAVFNNPATEIEFRDSIADLYLKFQQPDEALNEYILLNKKDPKNPKYYFKAGQLYENKNMSDQALMYFQKTIEIDSRFAEAYASMGLLLFKAKQFPEAEKAIATALKLEPENSDTLYYQGKILRGKKDYAHALAAFEKAARKQEIRTKCFLERGCCYMETASTEKAVFEFTRAIKSSKQTSSPEVLYSRYLLAECYEKQRDFDKAIEEWEAISAVKPKFKDVAQKLTEYSDLRTNDRMKEYLTLVKDEFFQMCRCITEQYFDYPVQAVKEIKIGCSILAVEKGSEQWLNTRKKPQLMIFSRESETITEQFLRSVHEEMKKQGVVTAHIITSSGFSRDAMAFAENRPFDLIDRQKLEKIVEKVKFNF</sequence>
<evidence type="ECO:0000313" key="7">
    <source>
        <dbReference type="Proteomes" id="UP000593915"/>
    </source>
</evidence>
<keyword evidence="1" id="KW-0677">Repeat</keyword>
<gene>
    <name evidence="6" type="ORF">IFE08_05575</name>
</gene>
<dbReference type="Proteomes" id="UP000593915">
    <property type="component" value="Chromosome"/>
</dbReference>
<dbReference type="EMBL" id="CP061839">
    <property type="protein sequence ID" value="QOW61832.1"/>
    <property type="molecule type" value="Genomic_DNA"/>
</dbReference>
<evidence type="ECO:0000256" key="1">
    <source>
        <dbReference type="ARBA" id="ARBA00022737"/>
    </source>
</evidence>
<evidence type="ECO:0000259" key="5">
    <source>
        <dbReference type="Pfam" id="PF04471"/>
    </source>
</evidence>
<feature type="transmembrane region" description="Helical" evidence="4">
    <location>
        <begin position="6"/>
        <end position="27"/>
    </location>
</feature>
<keyword evidence="4" id="KW-0472">Membrane</keyword>
<dbReference type="PANTHER" id="PTHR44858:SF1">
    <property type="entry name" value="UDP-N-ACETYLGLUCOSAMINE--PEPTIDE N-ACETYLGLUCOSAMINYLTRANSFERASE SPINDLY-RELATED"/>
    <property type="match status" value="1"/>
</dbReference>
<dbReference type="Pfam" id="PF13432">
    <property type="entry name" value="TPR_16"/>
    <property type="match status" value="3"/>
</dbReference>
<dbReference type="GO" id="GO:0003677">
    <property type="term" value="F:DNA binding"/>
    <property type="evidence" value="ECO:0007669"/>
    <property type="project" value="InterPro"/>
</dbReference>
<dbReference type="InterPro" id="IPR050498">
    <property type="entry name" value="Ycf3"/>
</dbReference>
<dbReference type="RefSeq" id="WP_024467970.1">
    <property type="nucleotide sequence ID" value="NZ_CP061839.1"/>
</dbReference>
<dbReference type="Pfam" id="PF04471">
    <property type="entry name" value="Mrr_cat"/>
    <property type="match status" value="1"/>
</dbReference>
<organism evidence="6 7">
    <name type="scientific">Treponema pedis</name>
    <dbReference type="NCBI Taxonomy" id="409322"/>
    <lineage>
        <taxon>Bacteria</taxon>
        <taxon>Pseudomonadati</taxon>
        <taxon>Spirochaetota</taxon>
        <taxon>Spirochaetia</taxon>
        <taxon>Spirochaetales</taxon>
        <taxon>Treponemataceae</taxon>
        <taxon>Treponema</taxon>
    </lineage>
</organism>
<evidence type="ECO:0000256" key="2">
    <source>
        <dbReference type="ARBA" id="ARBA00022803"/>
    </source>
</evidence>
<dbReference type="PANTHER" id="PTHR44858">
    <property type="entry name" value="TETRATRICOPEPTIDE REPEAT PROTEIN 6"/>
    <property type="match status" value="1"/>
</dbReference>
<evidence type="ECO:0000313" key="6">
    <source>
        <dbReference type="EMBL" id="QOW61832.1"/>
    </source>
</evidence>
<name>A0A7S6WS66_9SPIR</name>
<evidence type="ECO:0000256" key="4">
    <source>
        <dbReference type="SAM" id="Phobius"/>
    </source>
</evidence>
<dbReference type="InterPro" id="IPR019734">
    <property type="entry name" value="TPR_rpt"/>
</dbReference>
<dbReference type="InterPro" id="IPR011990">
    <property type="entry name" value="TPR-like_helical_dom_sf"/>
</dbReference>
<reference evidence="6 7" key="1">
    <citation type="submission" date="2020-09" db="EMBL/GenBank/DDBJ databases">
        <title>Characterization of Treponema spp. from bovine digital dermatitis in Korea.</title>
        <authorList>
            <person name="Espiritu H.M."/>
            <person name="Cho Y.I."/>
            <person name="Mamuad L."/>
        </authorList>
    </citation>
    <scope>NUCLEOTIDE SEQUENCE [LARGE SCALE GENOMIC DNA]</scope>
    <source>
        <strain evidence="6 7">KS1</strain>
    </source>
</reference>
<dbReference type="SUPFAM" id="SSF48452">
    <property type="entry name" value="TPR-like"/>
    <property type="match status" value="2"/>
</dbReference>
<accession>A0A7S6WS66</accession>
<feature type="repeat" description="TPR" evidence="3">
    <location>
        <begin position="169"/>
        <end position="202"/>
    </location>
</feature>
<feature type="repeat" description="TPR" evidence="3">
    <location>
        <begin position="135"/>
        <end position="168"/>
    </location>
</feature>
<dbReference type="SMART" id="SM00028">
    <property type="entry name" value="TPR"/>
    <property type="match status" value="5"/>
</dbReference>
<dbReference type="Gene3D" id="1.25.40.10">
    <property type="entry name" value="Tetratricopeptide repeat domain"/>
    <property type="match status" value="3"/>
</dbReference>
<dbReference type="AlphaFoldDB" id="A0A7S6WS66"/>
<dbReference type="PROSITE" id="PS50293">
    <property type="entry name" value="TPR_REGION"/>
    <property type="match status" value="1"/>
</dbReference>
<evidence type="ECO:0000256" key="3">
    <source>
        <dbReference type="PROSITE-ProRule" id="PRU00339"/>
    </source>
</evidence>
<dbReference type="GO" id="GO:0009307">
    <property type="term" value="P:DNA restriction-modification system"/>
    <property type="evidence" value="ECO:0007669"/>
    <property type="project" value="InterPro"/>
</dbReference>
<dbReference type="InterPro" id="IPR007560">
    <property type="entry name" value="Restrct_endonuc_IV_Mrr"/>
</dbReference>
<keyword evidence="2 3" id="KW-0802">TPR repeat</keyword>
<keyword evidence="4" id="KW-0812">Transmembrane</keyword>
<keyword evidence="4" id="KW-1133">Transmembrane helix</keyword>
<dbReference type="PROSITE" id="PS50005">
    <property type="entry name" value="TPR"/>
    <property type="match status" value="2"/>
</dbReference>